<keyword evidence="1" id="KW-1133">Transmembrane helix</keyword>
<dbReference type="SMART" id="SM00014">
    <property type="entry name" value="acidPPc"/>
    <property type="match status" value="1"/>
</dbReference>
<protein>
    <submittedName>
        <fullName evidence="3">Phosphatase PAP2 family protein</fullName>
    </submittedName>
</protein>
<dbReference type="RefSeq" id="WP_137638341.1">
    <property type="nucleotide sequence ID" value="NZ_BJDN01000023.1"/>
</dbReference>
<dbReference type="Proteomes" id="UP001597104">
    <property type="component" value="Unassembled WGS sequence"/>
</dbReference>
<dbReference type="CDD" id="cd03392">
    <property type="entry name" value="PAP2_like_2"/>
    <property type="match status" value="1"/>
</dbReference>
<dbReference type="PANTHER" id="PTHR14969">
    <property type="entry name" value="SPHINGOSINE-1-PHOSPHATE PHOSPHOHYDROLASE"/>
    <property type="match status" value="1"/>
</dbReference>
<sequence length="219" mass="24174">MPAKRLHQQLLLTSLAAYFIFGILLYLVLQQGPWLQQIDLQVNHWFTGLRTPSLNSVMITITNFGNPGNSTLLNAVLLVVLLSFQQRQLAVFSLLNVALIGGLGNHLLKLAVMRPRPTAVAHLVAAGGTSFPSGHSAGSMAFFGTLIVITYYLVPAAKQRYVLYSLWISLIILIGLSRIYVGVHNASDVLAGWTWSLAGLSLCWWLFLLNHLLPERRSV</sequence>
<feature type="transmembrane region" description="Helical" evidence="1">
    <location>
        <begin position="12"/>
        <end position="29"/>
    </location>
</feature>
<keyword evidence="4" id="KW-1185">Reference proteome</keyword>
<dbReference type="SUPFAM" id="SSF48317">
    <property type="entry name" value="Acid phosphatase/Vanadium-dependent haloperoxidase"/>
    <property type="match status" value="1"/>
</dbReference>
<dbReference type="EMBL" id="JBHTIO010000039">
    <property type="protein sequence ID" value="MFD0897766.1"/>
    <property type="molecule type" value="Genomic_DNA"/>
</dbReference>
<reference evidence="4" key="1">
    <citation type="journal article" date="2019" name="Int. J. Syst. Evol. Microbiol.">
        <title>The Global Catalogue of Microorganisms (GCM) 10K type strain sequencing project: providing services to taxonomists for standard genome sequencing and annotation.</title>
        <authorList>
            <consortium name="The Broad Institute Genomics Platform"/>
            <consortium name="The Broad Institute Genome Sequencing Center for Infectious Disease"/>
            <person name="Wu L."/>
            <person name="Ma J."/>
        </authorList>
    </citation>
    <scope>NUCLEOTIDE SEQUENCE [LARGE SCALE GENOMIC DNA]</scope>
    <source>
        <strain evidence="4">CCM 8925</strain>
    </source>
</reference>
<proteinExistence type="predicted"/>
<feature type="transmembrane region" description="Helical" evidence="1">
    <location>
        <begin position="137"/>
        <end position="154"/>
    </location>
</feature>
<dbReference type="InterPro" id="IPR036938">
    <property type="entry name" value="PAP2/HPO_sf"/>
</dbReference>
<evidence type="ECO:0000259" key="2">
    <source>
        <dbReference type="SMART" id="SM00014"/>
    </source>
</evidence>
<dbReference type="Pfam" id="PF01569">
    <property type="entry name" value="PAP2"/>
    <property type="match status" value="1"/>
</dbReference>
<evidence type="ECO:0000313" key="4">
    <source>
        <dbReference type="Proteomes" id="UP001597104"/>
    </source>
</evidence>
<feature type="transmembrane region" description="Helical" evidence="1">
    <location>
        <begin position="89"/>
        <end position="108"/>
    </location>
</feature>
<feature type="transmembrane region" description="Helical" evidence="1">
    <location>
        <begin position="161"/>
        <end position="181"/>
    </location>
</feature>
<evidence type="ECO:0000313" key="3">
    <source>
        <dbReference type="EMBL" id="MFD0897766.1"/>
    </source>
</evidence>
<feature type="domain" description="Phosphatidic acid phosphatase type 2/haloperoxidase" evidence="2">
    <location>
        <begin position="90"/>
        <end position="204"/>
    </location>
</feature>
<dbReference type="Gene3D" id="1.20.144.10">
    <property type="entry name" value="Phosphatidic acid phosphatase type 2/haloperoxidase"/>
    <property type="match status" value="1"/>
</dbReference>
<name>A0ABW3EFA7_9LACO</name>
<accession>A0ABW3EFA7</accession>
<gene>
    <name evidence="3" type="ORF">ACFQZ7_08460</name>
</gene>
<keyword evidence="1" id="KW-0812">Transmembrane</keyword>
<dbReference type="InterPro" id="IPR000326">
    <property type="entry name" value="PAP2/HPO"/>
</dbReference>
<evidence type="ECO:0000256" key="1">
    <source>
        <dbReference type="SAM" id="Phobius"/>
    </source>
</evidence>
<keyword evidence="1" id="KW-0472">Membrane</keyword>
<organism evidence="3 4">
    <name type="scientific">Loigolactobacillus binensis</name>
    <dbReference type="NCBI Taxonomy" id="2559922"/>
    <lineage>
        <taxon>Bacteria</taxon>
        <taxon>Bacillati</taxon>
        <taxon>Bacillota</taxon>
        <taxon>Bacilli</taxon>
        <taxon>Lactobacillales</taxon>
        <taxon>Lactobacillaceae</taxon>
        <taxon>Loigolactobacillus</taxon>
    </lineage>
</organism>
<comment type="caution">
    <text evidence="3">The sequence shown here is derived from an EMBL/GenBank/DDBJ whole genome shotgun (WGS) entry which is preliminary data.</text>
</comment>
<feature type="transmembrane region" description="Helical" evidence="1">
    <location>
        <begin position="193"/>
        <end position="213"/>
    </location>
</feature>
<dbReference type="PANTHER" id="PTHR14969:SF13">
    <property type="entry name" value="AT30094P"/>
    <property type="match status" value="1"/>
</dbReference>